<dbReference type="Proteomes" id="UP000008177">
    <property type="component" value="Unplaced contigs"/>
</dbReference>
<accession>G2YAU5</accession>
<evidence type="ECO:0000313" key="1">
    <source>
        <dbReference type="EMBL" id="CCD34336.1"/>
    </source>
</evidence>
<name>G2YAU5_BOTF4</name>
<reference evidence="2" key="1">
    <citation type="journal article" date="2011" name="PLoS Genet.">
        <title>Genomic analysis of the necrotrophic fungal pathogens Sclerotinia sclerotiorum and Botrytis cinerea.</title>
        <authorList>
            <person name="Amselem J."/>
            <person name="Cuomo C.A."/>
            <person name="van Kan J.A."/>
            <person name="Viaud M."/>
            <person name="Benito E.P."/>
            <person name="Couloux A."/>
            <person name="Coutinho P.M."/>
            <person name="de Vries R.P."/>
            <person name="Dyer P.S."/>
            <person name="Fillinger S."/>
            <person name="Fournier E."/>
            <person name="Gout L."/>
            <person name="Hahn M."/>
            <person name="Kohn L."/>
            <person name="Lapalu N."/>
            <person name="Plummer K.M."/>
            <person name="Pradier J.M."/>
            <person name="Quevillon E."/>
            <person name="Sharon A."/>
            <person name="Simon A."/>
            <person name="ten Have A."/>
            <person name="Tudzynski B."/>
            <person name="Tudzynski P."/>
            <person name="Wincker P."/>
            <person name="Andrew M."/>
            <person name="Anthouard V."/>
            <person name="Beever R.E."/>
            <person name="Beffa R."/>
            <person name="Benoit I."/>
            <person name="Bouzid O."/>
            <person name="Brault B."/>
            <person name="Chen Z."/>
            <person name="Choquer M."/>
            <person name="Collemare J."/>
            <person name="Cotton P."/>
            <person name="Danchin E.G."/>
            <person name="Da Silva C."/>
            <person name="Gautier A."/>
            <person name="Giraud C."/>
            <person name="Giraud T."/>
            <person name="Gonzalez C."/>
            <person name="Grossetete S."/>
            <person name="Guldener U."/>
            <person name="Henrissat B."/>
            <person name="Howlett B.J."/>
            <person name="Kodira C."/>
            <person name="Kretschmer M."/>
            <person name="Lappartient A."/>
            <person name="Leroch M."/>
            <person name="Levis C."/>
            <person name="Mauceli E."/>
            <person name="Neuveglise C."/>
            <person name="Oeser B."/>
            <person name="Pearson M."/>
            <person name="Poulain J."/>
            <person name="Poussereau N."/>
            <person name="Quesneville H."/>
            <person name="Rascle C."/>
            <person name="Schumacher J."/>
            <person name="Segurens B."/>
            <person name="Sexton A."/>
            <person name="Silva E."/>
            <person name="Sirven C."/>
            <person name="Soanes D.M."/>
            <person name="Talbot N.J."/>
            <person name="Templeton M."/>
            <person name="Yandava C."/>
            <person name="Yarden O."/>
            <person name="Zeng Q."/>
            <person name="Rollins J.A."/>
            <person name="Lebrun M.H."/>
            <person name="Dickman M."/>
        </authorList>
    </citation>
    <scope>NUCLEOTIDE SEQUENCE [LARGE SCALE GENOMIC DNA]</scope>
    <source>
        <strain evidence="2">T4</strain>
    </source>
</reference>
<organism evidence="1 2">
    <name type="scientific">Botryotinia fuckeliana (strain T4)</name>
    <name type="common">Noble rot fungus</name>
    <name type="synonym">Botrytis cinerea</name>
    <dbReference type="NCBI Taxonomy" id="999810"/>
    <lineage>
        <taxon>Eukaryota</taxon>
        <taxon>Fungi</taxon>
        <taxon>Dikarya</taxon>
        <taxon>Ascomycota</taxon>
        <taxon>Pezizomycotina</taxon>
        <taxon>Leotiomycetes</taxon>
        <taxon>Helotiales</taxon>
        <taxon>Sclerotiniaceae</taxon>
        <taxon>Botrytis</taxon>
    </lineage>
</organism>
<sequence length="74" mass="8941">MYFLLTEPDRTKTQVTKPTADMNSTLEISDQCWKRNVEWGREDHYRAVDVEMKIDNMKKLLLRHVAFEFAWFDT</sequence>
<dbReference type="HOGENOM" id="CLU_2687523_0_0_1"/>
<proteinExistence type="predicted"/>
<dbReference type="AlphaFoldDB" id="G2YAU5"/>
<evidence type="ECO:0000313" key="2">
    <source>
        <dbReference type="Proteomes" id="UP000008177"/>
    </source>
</evidence>
<dbReference type="EMBL" id="FQ790307">
    <property type="protein sequence ID" value="CCD34336.1"/>
    <property type="molecule type" value="Genomic_DNA"/>
</dbReference>
<protein>
    <submittedName>
        <fullName evidence="1">Uncharacterized protein</fullName>
    </submittedName>
</protein>
<gene>
    <name evidence="1" type="ORF">BofuT4_uP027200.1</name>
</gene>
<dbReference type="InParanoid" id="G2YAU5"/>